<evidence type="ECO:0000259" key="1">
    <source>
        <dbReference type="Pfam" id="PF00535"/>
    </source>
</evidence>
<dbReference type="Gene3D" id="3.90.550.10">
    <property type="entry name" value="Spore Coat Polysaccharide Biosynthesis Protein SpsA, Chain A"/>
    <property type="match status" value="1"/>
</dbReference>
<organism evidence="2 3">
    <name type="scientific">Chryseobacterium gotjawalense</name>
    <dbReference type="NCBI Taxonomy" id="3042315"/>
    <lineage>
        <taxon>Bacteria</taxon>
        <taxon>Pseudomonadati</taxon>
        <taxon>Bacteroidota</taxon>
        <taxon>Flavobacteriia</taxon>
        <taxon>Flavobacteriales</taxon>
        <taxon>Weeksellaceae</taxon>
        <taxon>Chryseobacterium group</taxon>
        <taxon>Chryseobacterium</taxon>
    </lineage>
</organism>
<evidence type="ECO:0000313" key="2">
    <source>
        <dbReference type="EMBL" id="WHF53057.1"/>
    </source>
</evidence>
<reference evidence="2 3" key="1">
    <citation type="submission" date="2023-05" db="EMBL/GenBank/DDBJ databases">
        <title>Genomic insight into Chryseobacterium sp. wdc7 isolated forest soil (Gotjawal).</title>
        <authorList>
            <person name="Park S.-J."/>
        </authorList>
    </citation>
    <scope>NUCLEOTIDE SEQUENCE [LARGE SCALE GENOMIC DNA]</scope>
    <source>
        <strain evidence="3">wdc7</strain>
    </source>
</reference>
<dbReference type="EMBL" id="CP124855">
    <property type="protein sequence ID" value="WHF53057.1"/>
    <property type="molecule type" value="Genomic_DNA"/>
</dbReference>
<name>A0ABY8RGE9_9FLAO</name>
<keyword evidence="2" id="KW-0328">Glycosyltransferase</keyword>
<protein>
    <submittedName>
        <fullName evidence="2">Glycosyltransferase</fullName>
        <ecNumber evidence="2">2.4.-.-</ecNumber>
    </submittedName>
</protein>
<accession>A0ABY8RGE9</accession>
<sequence length="377" mass="43808">MKNILLSVIIPTKDRYTTLVPVVTSLLKYIDSDNVEFIIQDNSEIKEDLGNLLLDDRVIYSHTPNPISIKENTTAAISKIKGEYTIFIGDDDLLSPYIIDIVKSMKEKNMNCLIYNAAYYWWDSVDFVNETYYHKKKAFWEPMNLNLEFIKKDSEKELENVLVNGAVGMLNLARYYHGIIKTSLLFEIKNKTGQYLNGSSPDMGFAVSLNLTIKNYFFINFPVSIYGASKNSGGGWTAAKKHYGKIEEQKHLPLNIKEVWDEKIPYIWSETSIYGQTASEILKKFERKEKINYTALYATMLANEPYLFSYIKPKLVSHFSNTPFTIISFFKYYAKRKIGNYLRNQKYKNQKMEYKVSLIDNVDSLMSHMKNNSKYIK</sequence>
<dbReference type="RefSeq" id="WP_282906308.1">
    <property type="nucleotide sequence ID" value="NZ_CP124855.1"/>
</dbReference>
<dbReference type="InterPro" id="IPR001173">
    <property type="entry name" value="Glyco_trans_2-like"/>
</dbReference>
<dbReference type="SUPFAM" id="SSF53448">
    <property type="entry name" value="Nucleotide-diphospho-sugar transferases"/>
    <property type="match status" value="1"/>
</dbReference>
<feature type="domain" description="Glycosyltransferase 2-like" evidence="1">
    <location>
        <begin position="7"/>
        <end position="130"/>
    </location>
</feature>
<gene>
    <name evidence="2" type="ORF">QGN23_07245</name>
</gene>
<dbReference type="Proteomes" id="UP001241656">
    <property type="component" value="Chromosome"/>
</dbReference>
<dbReference type="EC" id="2.4.-.-" evidence="2"/>
<evidence type="ECO:0000313" key="3">
    <source>
        <dbReference type="Proteomes" id="UP001241656"/>
    </source>
</evidence>
<dbReference type="GO" id="GO:0016757">
    <property type="term" value="F:glycosyltransferase activity"/>
    <property type="evidence" value="ECO:0007669"/>
    <property type="project" value="UniProtKB-KW"/>
</dbReference>
<keyword evidence="2" id="KW-0808">Transferase</keyword>
<dbReference type="InterPro" id="IPR029044">
    <property type="entry name" value="Nucleotide-diphossugar_trans"/>
</dbReference>
<proteinExistence type="predicted"/>
<dbReference type="Pfam" id="PF00535">
    <property type="entry name" value="Glycos_transf_2"/>
    <property type="match status" value="1"/>
</dbReference>
<keyword evidence="3" id="KW-1185">Reference proteome</keyword>
<dbReference type="CDD" id="cd00761">
    <property type="entry name" value="Glyco_tranf_GTA_type"/>
    <property type="match status" value="1"/>
</dbReference>